<organism evidence="2 3">
    <name type="scientific">Syncephalastrum racemosum</name>
    <name type="common">Filamentous fungus</name>
    <dbReference type="NCBI Taxonomy" id="13706"/>
    <lineage>
        <taxon>Eukaryota</taxon>
        <taxon>Fungi</taxon>
        <taxon>Fungi incertae sedis</taxon>
        <taxon>Mucoromycota</taxon>
        <taxon>Mucoromycotina</taxon>
        <taxon>Mucoromycetes</taxon>
        <taxon>Mucorales</taxon>
        <taxon>Syncephalastraceae</taxon>
        <taxon>Syncephalastrum</taxon>
    </lineage>
</organism>
<dbReference type="Proteomes" id="UP000242180">
    <property type="component" value="Unassembled WGS sequence"/>
</dbReference>
<comment type="caution">
    <text evidence="2">The sequence shown here is derived from an EMBL/GenBank/DDBJ whole genome shotgun (WGS) entry which is preliminary data.</text>
</comment>
<protein>
    <submittedName>
        <fullName evidence="2">Uncharacterized protein</fullName>
    </submittedName>
</protein>
<proteinExistence type="predicted"/>
<sequence length="385" mass="44138">MRPMRDSDFLDGCLTKPSRIMNEYRRLRAASLRTALSKSGCYSPLHRFLFKESYEYEEQRESENELVERKIRRLKQALRTFKVQSTKRKRRVKDERHVHPTPNRHAWLPPNPYPRLYRPKKRPHIDKSQATQSEPLEPKPSVTPTLPTLPNAQSAEPKLKNTKTQEEPDSGQEEQKPQHVRPPGATVEQKRPTTSGEDKPDQEPAVKDQERSPEHNQDDYIQKDRKMYAILHRRRHRPLSPYPRLTKTKSHIIITDENRSKTPALAEESASAEELSGHSSDDRRQNGSQNESLKKSLKPSAAPLRTSKKPFADGNAIRSKAVSDGKAKEAQAPKSPSTSKRASVEWTDDATCTPHNHRNSTQTHENPYLDTAYATAMNPYILSLE</sequence>
<feature type="compositionally biased region" description="Basic and acidic residues" evidence="1">
    <location>
        <begin position="188"/>
        <end position="227"/>
    </location>
</feature>
<keyword evidence="3" id="KW-1185">Reference proteome</keyword>
<feature type="compositionally biased region" description="Basic and acidic residues" evidence="1">
    <location>
        <begin position="321"/>
        <end position="331"/>
    </location>
</feature>
<feature type="compositionally biased region" description="Basic and acidic residues" evidence="1">
    <location>
        <begin position="275"/>
        <end position="285"/>
    </location>
</feature>
<feature type="compositionally biased region" description="Basic and acidic residues" evidence="1">
    <location>
        <begin position="157"/>
        <end position="166"/>
    </location>
</feature>
<reference evidence="2 3" key="1">
    <citation type="submission" date="2016-07" db="EMBL/GenBank/DDBJ databases">
        <title>Pervasive Adenine N6-methylation of Active Genes in Fungi.</title>
        <authorList>
            <consortium name="DOE Joint Genome Institute"/>
            <person name="Mondo S.J."/>
            <person name="Dannebaum R.O."/>
            <person name="Kuo R.C."/>
            <person name="Labutti K."/>
            <person name="Haridas S."/>
            <person name="Kuo A."/>
            <person name="Salamov A."/>
            <person name="Ahrendt S.R."/>
            <person name="Lipzen A."/>
            <person name="Sullivan W."/>
            <person name="Andreopoulos W.B."/>
            <person name="Clum A."/>
            <person name="Lindquist E."/>
            <person name="Daum C."/>
            <person name="Ramamoorthy G.K."/>
            <person name="Gryganskyi A."/>
            <person name="Culley D."/>
            <person name="Magnuson J.K."/>
            <person name="James T.Y."/>
            <person name="O'Malley M.A."/>
            <person name="Stajich J.E."/>
            <person name="Spatafora J.W."/>
            <person name="Visel A."/>
            <person name="Grigoriev I.V."/>
        </authorList>
    </citation>
    <scope>NUCLEOTIDE SEQUENCE [LARGE SCALE GENOMIC DNA]</scope>
    <source>
        <strain evidence="2 3">NRRL 2496</strain>
    </source>
</reference>
<dbReference type="InParanoid" id="A0A1X2HAB0"/>
<feature type="compositionally biased region" description="Low complexity" evidence="1">
    <location>
        <begin position="264"/>
        <end position="274"/>
    </location>
</feature>
<dbReference type="EMBL" id="MCGN01000006">
    <property type="protein sequence ID" value="ORY95578.1"/>
    <property type="molecule type" value="Genomic_DNA"/>
</dbReference>
<feature type="compositionally biased region" description="Polar residues" evidence="1">
    <location>
        <begin position="142"/>
        <end position="154"/>
    </location>
</feature>
<gene>
    <name evidence="2" type="ORF">BCR43DRAFT_493208</name>
</gene>
<feature type="region of interest" description="Disordered" evidence="1">
    <location>
        <begin position="83"/>
        <end position="367"/>
    </location>
</feature>
<dbReference type="AlphaFoldDB" id="A0A1X2HAB0"/>
<evidence type="ECO:0000313" key="2">
    <source>
        <dbReference type="EMBL" id="ORY95578.1"/>
    </source>
</evidence>
<accession>A0A1X2HAB0</accession>
<evidence type="ECO:0000313" key="3">
    <source>
        <dbReference type="Proteomes" id="UP000242180"/>
    </source>
</evidence>
<name>A0A1X2HAB0_SYNRA</name>
<evidence type="ECO:0000256" key="1">
    <source>
        <dbReference type="SAM" id="MobiDB-lite"/>
    </source>
</evidence>